<dbReference type="EMBL" id="JAATVY010000005">
    <property type="protein sequence ID" value="NJC69993.1"/>
    <property type="molecule type" value="Genomic_DNA"/>
</dbReference>
<gene>
    <name evidence="1" type="ORF">HC031_09760</name>
</gene>
<protein>
    <recommendedName>
        <fullName evidence="3">Transposase</fullName>
    </recommendedName>
</protein>
<evidence type="ECO:0000313" key="2">
    <source>
        <dbReference type="Proteomes" id="UP000722989"/>
    </source>
</evidence>
<organism evidence="1 2">
    <name type="scientific">Planosporangium thailandense</name>
    <dbReference type="NCBI Taxonomy" id="765197"/>
    <lineage>
        <taxon>Bacteria</taxon>
        <taxon>Bacillati</taxon>
        <taxon>Actinomycetota</taxon>
        <taxon>Actinomycetes</taxon>
        <taxon>Micromonosporales</taxon>
        <taxon>Micromonosporaceae</taxon>
        <taxon>Planosporangium</taxon>
    </lineage>
</organism>
<accession>A0ABX0XW14</accession>
<comment type="caution">
    <text evidence="1">The sequence shown here is derived from an EMBL/GenBank/DDBJ whole genome shotgun (WGS) entry which is preliminary data.</text>
</comment>
<name>A0ABX0XW14_9ACTN</name>
<keyword evidence="2" id="KW-1185">Reference proteome</keyword>
<sequence>MSIKKARAALSHSVFTGISRNHLDRLVAELAEPFHTAREGRLHPRRGGRDRQRWPGAGHPETLTLRDRLLCTLAWLRLGLPHPLDFGVANGGPCARQLKISRTRRQAGTGLRALLMWAAAVWVLTCESSPPTPRDVR</sequence>
<dbReference type="Proteomes" id="UP000722989">
    <property type="component" value="Unassembled WGS sequence"/>
</dbReference>
<reference evidence="1 2" key="1">
    <citation type="submission" date="2020-03" db="EMBL/GenBank/DDBJ databases">
        <title>WGS of the type strain of Planosporangium spp.</title>
        <authorList>
            <person name="Thawai C."/>
        </authorList>
    </citation>
    <scope>NUCLEOTIDE SEQUENCE [LARGE SCALE GENOMIC DNA]</scope>
    <source>
        <strain evidence="1 2">TBRC 5610</strain>
    </source>
</reference>
<evidence type="ECO:0008006" key="3">
    <source>
        <dbReference type="Google" id="ProtNLM"/>
    </source>
</evidence>
<evidence type="ECO:0000313" key="1">
    <source>
        <dbReference type="EMBL" id="NJC69993.1"/>
    </source>
</evidence>
<dbReference type="RefSeq" id="WP_167924911.1">
    <property type="nucleotide sequence ID" value="NZ_JAATVY010000005.1"/>
</dbReference>
<proteinExistence type="predicted"/>